<feature type="domain" description="1-deoxy-D-xylulose 5-phosphate reductoisomerase C-terminal" evidence="14">
    <location>
        <begin position="249"/>
        <end position="286"/>
    </location>
</feature>
<dbReference type="GO" id="GO:0030145">
    <property type="term" value="F:manganese ion binding"/>
    <property type="evidence" value="ECO:0007669"/>
    <property type="project" value="TreeGrafter"/>
</dbReference>
<evidence type="ECO:0000256" key="6">
    <source>
        <dbReference type="ARBA" id="ARBA00022723"/>
    </source>
</evidence>
<keyword evidence="6" id="KW-0479">Metal-binding</keyword>
<comment type="catalytic activity">
    <reaction evidence="11">
        <text>2-C-methyl-D-erythritol 4-phosphate + NADP(+) = 1-deoxy-D-xylulose 5-phosphate + NADPH + H(+)</text>
        <dbReference type="Rhea" id="RHEA:13717"/>
        <dbReference type="ChEBI" id="CHEBI:15378"/>
        <dbReference type="ChEBI" id="CHEBI:57783"/>
        <dbReference type="ChEBI" id="CHEBI:57792"/>
        <dbReference type="ChEBI" id="CHEBI:58262"/>
        <dbReference type="ChEBI" id="CHEBI:58349"/>
        <dbReference type="EC" id="1.1.1.267"/>
    </reaction>
    <physiologicalReaction direction="right-to-left" evidence="11">
        <dbReference type="Rhea" id="RHEA:13719"/>
    </physiologicalReaction>
</comment>
<evidence type="ECO:0000313" key="16">
    <source>
        <dbReference type="EMBL" id="CAG9760306.1"/>
    </source>
</evidence>
<dbReference type="SUPFAM" id="SSF69055">
    <property type="entry name" value="1-deoxy-D-xylulose-5-phosphate reductoisomerase, C-terminal domain"/>
    <property type="match status" value="1"/>
</dbReference>
<name>A0A9N9MHB9_9CUCU</name>
<gene>
    <name evidence="16" type="ORF">CEUTPL_LOCUS1042</name>
</gene>
<dbReference type="PANTHER" id="PTHR30525:SF0">
    <property type="entry name" value="1-DEOXY-D-XYLULOSE 5-PHOSPHATE REDUCTOISOMERASE, CHLOROPLASTIC"/>
    <property type="match status" value="1"/>
</dbReference>
<dbReference type="AlphaFoldDB" id="A0A9N9MHB9"/>
<feature type="domain" description="DXP reductoisomerase C-terminal" evidence="15">
    <location>
        <begin position="318"/>
        <end position="435"/>
    </location>
</feature>
<dbReference type="Pfam" id="PF08436">
    <property type="entry name" value="DXP_redisom_C"/>
    <property type="match status" value="1"/>
</dbReference>
<protein>
    <recommendedName>
        <fullName evidence="5">1-deoxy-D-xylulose-5-phosphate reductoisomerase</fullName>
        <ecNumber evidence="5">1.1.1.267</ecNumber>
    </recommendedName>
</protein>
<evidence type="ECO:0000256" key="12">
    <source>
        <dbReference type="SAM" id="MobiDB-lite"/>
    </source>
</evidence>
<dbReference type="InterPro" id="IPR003821">
    <property type="entry name" value="DXP_reductoisomerase"/>
</dbReference>
<dbReference type="EC" id="1.1.1.267" evidence="5"/>
<dbReference type="Gene3D" id="1.10.1740.10">
    <property type="match status" value="1"/>
</dbReference>
<dbReference type="InterPro" id="IPR013512">
    <property type="entry name" value="DXP_reductoisomerase_N"/>
</dbReference>
<dbReference type="InterPro" id="IPR036291">
    <property type="entry name" value="NAD(P)-bd_dom_sf"/>
</dbReference>
<comment type="cofactor">
    <cofactor evidence="2">
        <name>Mg(2+)</name>
        <dbReference type="ChEBI" id="CHEBI:18420"/>
    </cofactor>
</comment>
<dbReference type="GO" id="GO:0070402">
    <property type="term" value="F:NADPH binding"/>
    <property type="evidence" value="ECO:0007669"/>
    <property type="project" value="InterPro"/>
</dbReference>
<comment type="pathway">
    <text evidence="3">Isoprenoid biosynthesis; isopentenyl diphosphate biosynthesis via DXP pathway; isopentenyl diphosphate from 1-deoxy-D-xylulose 5-phosphate: step 1/6.</text>
</comment>
<dbReference type="GO" id="GO:0030604">
    <property type="term" value="F:1-deoxy-D-xylulose-5-phosphate reductoisomerase activity"/>
    <property type="evidence" value="ECO:0007669"/>
    <property type="project" value="UniProtKB-EC"/>
</dbReference>
<dbReference type="HAMAP" id="MF_00183">
    <property type="entry name" value="DXP_reductoisom"/>
    <property type="match status" value="1"/>
</dbReference>
<dbReference type="InterPro" id="IPR013644">
    <property type="entry name" value="DXP_reductoisomerase_C"/>
</dbReference>
<dbReference type="Proteomes" id="UP001152799">
    <property type="component" value="Chromosome 1"/>
</dbReference>
<dbReference type="EMBL" id="OU892277">
    <property type="protein sequence ID" value="CAG9760306.1"/>
    <property type="molecule type" value="Genomic_DNA"/>
</dbReference>
<evidence type="ECO:0000259" key="13">
    <source>
        <dbReference type="Pfam" id="PF02670"/>
    </source>
</evidence>
<sequence length="451" mass="49174">MSEAQGPNIAEWQAQQQHQEAASEKSGFGLGHSDSVSTIVDGMKWMFNFHEGAIAAYNNVFEGLVSGNSLVTLFGKSGGGGEDMPSEGMGMDYGDEGYHSDDDYPHSNNEIAQSADGLHDMHDAAQQANLLNAKYAAISDERFYKDLKEDLLGTNVKVEVGAPGLANVASLPVDLSVIAIVGIAGLEPVIKVIESGTKVIALANKESIVCGGKLLLEKAKERSVQIIPIDSEHNAIFQVLQNDDKSLNTVNQALNHPTWKMGKKISVDSATMMNKALEIIEAHHFFNISPNRIEAVVHPESIVHGIVVYHDGFSFAVLAETDMEIPIAYALSWPERSTLNHKLDLTKQEKLTFQEPDHKCFSSLKLSMEVLNSSSPHTNSIVLNAANEIAVNEFLKSRIGFLDVVEVVKSTIENFDKYSDINSLSDIISFDFESRIIANEIINSKGICSAE</sequence>
<keyword evidence="10" id="KW-0414">Isoprene biosynthesis</keyword>
<keyword evidence="7" id="KW-0521">NADP</keyword>
<feature type="compositionally biased region" description="Low complexity" evidence="12">
    <location>
        <begin position="10"/>
        <end position="20"/>
    </location>
</feature>
<dbReference type="InterPro" id="IPR036169">
    <property type="entry name" value="DXPR_C_sf"/>
</dbReference>
<evidence type="ECO:0000256" key="9">
    <source>
        <dbReference type="ARBA" id="ARBA00023211"/>
    </source>
</evidence>
<keyword evidence="8" id="KW-0560">Oxidoreductase</keyword>
<proteinExistence type="inferred from homology"/>
<accession>A0A9N9MHB9</accession>
<evidence type="ECO:0000259" key="15">
    <source>
        <dbReference type="Pfam" id="PF13288"/>
    </source>
</evidence>
<evidence type="ECO:0000256" key="2">
    <source>
        <dbReference type="ARBA" id="ARBA00001946"/>
    </source>
</evidence>
<evidence type="ECO:0000256" key="7">
    <source>
        <dbReference type="ARBA" id="ARBA00022857"/>
    </source>
</evidence>
<evidence type="ECO:0000256" key="8">
    <source>
        <dbReference type="ARBA" id="ARBA00023002"/>
    </source>
</evidence>
<feature type="region of interest" description="Disordered" evidence="12">
    <location>
        <begin position="1"/>
        <end position="30"/>
    </location>
</feature>
<comment type="similarity">
    <text evidence="4">Belongs to the DXR family.</text>
</comment>
<organism evidence="16 17">
    <name type="scientific">Ceutorhynchus assimilis</name>
    <name type="common">cabbage seed weevil</name>
    <dbReference type="NCBI Taxonomy" id="467358"/>
    <lineage>
        <taxon>Eukaryota</taxon>
        <taxon>Metazoa</taxon>
        <taxon>Ecdysozoa</taxon>
        <taxon>Arthropoda</taxon>
        <taxon>Hexapoda</taxon>
        <taxon>Insecta</taxon>
        <taxon>Pterygota</taxon>
        <taxon>Neoptera</taxon>
        <taxon>Endopterygota</taxon>
        <taxon>Coleoptera</taxon>
        <taxon>Polyphaga</taxon>
        <taxon>Cucujiformia</taxon>
        <taxon>Curculionidae</taxon>
        <taxon>Ceutorhynchinae</taxon>
        <taxon>Ceutorhynchus</taxon>
    </lineage>
</organism>
<dbReference type="SUPFAM" id="SSF51735">
    <property type="entry name" value="NAD(P)-binding Rossmann-fold domains"/>
    <property type="match status" value="1"/>
</dbReference>
<evidence type="ECO:0000256" key="11">
    <source>
        <dbReference type="ARBA" id="ARBA00048543"/>
    </source>
</evidence>
<evidence type="ECO:0000256" key="5">
    <source>
        <dbReference type="ARBA" id="ARBA00012366"/>
    </source>
</evidence>
<evidence type="ECO:0000256" key="10">
    <source>
        <dbReference type="ARBA" id="ARBA00023229"/>
    </source>
</evidence>
<dbReference type="SUPFAM" id="SSF55347">
    <property type="entry name" value="Glyceraldehyde-3-phosphate dehydrogenase-like, C-terminal domain"/>
    <property type="match status" value="1"/>
</dbReference>
<dbReference type="Pfam" id="PF13288">
    <property type="entry name" value="DXPR_C"/>
    <property type="match status" value="1"/>
</dbReference>
<evidence type="ECO:0000256" key="4">
    <source>
        <dbReference type="ARBA" id="ARBA00006825"/>
    </source>
</evidence>
<feature type="domain" description="1-deoxy-D-xylulose 5-phosphate reductoisomerase N-terminal" evidence="13">
    <location>
        <begin position="120"/>
        <end position="212"/>
    </location>
</feature>
<keyword evidence="17" id="KW-1185">Reference proteome</keyword>
<dbReference type="PANTHER" id="PTHR30525">
    <property type="entry name" value="1-DEOXY-D-XYLULOSE 5-PHOSPHATE REDUCTOISOMERASE"/>
    <property type="match status" value="1"/>
</dbReference>
<reference evidence="16" key="1">
    <citation type="submission" date="2022-01" db="EMBL/GenBank/DDBJ databases">
        <authorList>
            <person name="King R."/>
        </authorList>
    </citation>
    <scope>NUCLEOTIDE SEQUENCE</scope>
</reference>
<dbReference type="OrthoDB" id="6731534at2759"/>
<evidence type="ECO:0000313" key="17">
    <source>
        <dbReference type="Proteomes" id="UP001152799"/>
    </source>
</evidence>
<evidence type="ECO:0000256" key="3">
    <source>
        <dbReference type="ARBA" id="ARBA00005094"/>
    </source>
</evidence>
<comment type="cofactor">
    <cofactor evidence="1">
        <name>Mn(2+)</name>
        <dbReference type="ChEBI" id="CHEBI:29035"/>
    </cofactor>
</comment>
<dbReference type="Gene3D" id="3.40.50.720">
    <property type="entry name" value="NAD(P)-binding Rossmann-like Domain"/>
    <property type="match status" value="1"/>
</dbReference>
<dbReference type="Pfam" id="PF02670">
    <property type="entry name" value="DXP_reductoisom"/>
    <property type="match status" value="1"/>
</dbReference>
<dbReference type="InterPro" id="IPR026877">
    <property type="entry name" value="DXPR_C"/>
</dbReference>
<dbReference type="GO" id="GO:0008299">
    <property type="term" value="P:isoprenoid biosynthetic process"/>
    <property type="evidence" value="ECO:0007669"/>
    <property type="project" value="UniProtKB-KW"/>
</dbReference>
<keyword evidence="9" id="KW-0464">Manganese</keyword>
<evidence type="ECO:0000256" key="1">
    <source>
        <dbReference type="ARBA" id="ARBA00001936"/>
    </source>
</evidence>
<evidence type="ECO:0000259" key="14">
    <source>
        <dbReference type="Pfam" id="PF08436"/>
    </source>
</evidence>